<feature type="binding site" evidence="7">
    <location>
        <begin position="45"/>
        <end position="46"/>
    </location>
    <ligand>
        <name>substrate</name>
    </ligand>
</feature>
<dbReference type="InterPro" id="IPR001920">
    <property type="entry name" value="Asp/Glu_race"/>
</dbReference>
<feature type="binding site" evidence="7">
    <location>
        <begin position="184"/>
        <end position="185"/>
    </location>
    <ligand>
        <name>substrate</name>
    </ligand>
</feature>
<dbReference type="HAMAP" id="MF_00258">
    <property type="entry name" value="Glu_racemase"/>
    <property type="match status" value="1"/>
</dbReference>
<dbReference type="Proteomes" id="UP000245206">
    <property type="component" value="Unassembled WGS sequence"/>
</dbReference>
<dbReference type="PANTHER" id="PTHR21198:SF3">
    <property type="entry name" value="GLUTAMATE RACEMASE"/>
    <property type="match status" value="1"/>
</dbReference>
<comment type="similarity">
    <text evidence="7">Belongs to the aspartate/glutamate racemases family.</text>
</comment>
<dbReference type="GO" id="GO:0008881">
    <property type="term" value="F:glutamate racemase activity"/>
    <property type="evidence" value="ECO:0007669"/>
    <property type="project" value="UniProtKB-UniRule"/>
</dbReference>
<keyword evidence="4 7" id="KW-0573">Peptidoglycan synthesis</keyword>
<comment type="catalytic activity">
    <reaction evidence="1 7">
        <text>L-glutamate = D-glutamate</text>
        <dbReference type="Rhea" id="RHEA:12813"/>
        <dbReference type="ChEBI" id="CHEBI:29985"/>
        <dbReference type="ChEBI" id="CHEBI:29986"/>
        <dbReference type="EC" id="5.1.1.3"/>
    </reaction>
</comment>
<dbReference type="EMBL" id="BFAZ01000009">
    <property type="protein sequence ID" value="GBF42564.1"/>
    <property type="molecule type" value="Genomic_DNA"/>
</dbReference>
<gene>
    <name evidence="7 8" type="primary">murI</name>
    <name evidence="8" type="ORF">LPTSP2_18520</name>
</gene>
<comment type="function">
    <text evidence="7">Provides the (R)-glutamate required for cell wall biosynthesis.</text>
</comment>
<dbReference type="AlphaFoldDB" id="A0A2P2DD60"/>
<comment type="caution">
    <text evidence="8">The sequence shown here is derived from an EMBL/GenBank/DDBJ whole genome shotgun (WGS) entry which is preliminary data.</text>
</comment>
<dbReference type="EC" id="5.1.1.3" evidence="2 7"/>
<dbReference type="GO" id="GO:0071555">
    <property type="term" value="P:cell wall organization"/>
    <property type="evidence" value="ECO:0007669"/>
    <property type="project" value="UniProtKB-KW"/>
</dbReference>
<dbReference type="GO" id="GO:0008360">
    <property type="term" value="P:regulation of cell shape"/>
    <property type="evidence" value="ECO:0007669"/>
    <property type="project" value="UniProtKB-KW"/>
</dbReference>
<dbReference type="SUPFAM" id="SSF53681">
    <property type="entry name" value="Aspartate/glutamate racemase"/>
    <property type="match status" value="2"/>
</dbReference>
<feature type="active site" description="Proton donor/acceptor" evidence="7">
    <location>
        <position position="183"/>
    </location>
</feature>
<dbReference type="InterPro" id="IPR004391">
    <property type="entry name" value="Glu_race"/>
</dbReference>
<organism evidence="8 9">
    <name type="scientific">Leptospira ellinghausenii</name>
    <dbReference type="NCBI Taxonomy" id="1917822"/>
    <lineage>
        <taxon>Bacteria</taxon>
        <taxon>Pseudomonadati</taxon>
        <taxon>Spirochaetota</taxon>
        <taxon>Spirochaetia</taxon>
        <taxon>Leptospirales</taxon>
        <taxon>Leptospiraceae</taxon>
        <taxon>Leptospira</taxon>
    </lineage>
</organism>
<evidence type="ECO:0000313" key="9">
    <source>
        <dbReference type="Proteomes" id="UP000245206"/>
    </source>
</evidence>
<dbReference type="Gene3D" id="3.40.50.1860">
    <property type="match status" value="2"/>
</dbReference>
<dbReference type="OrthoDB" id="9801055at2"/>
<dbReference type="UniPathway" id="UPA00219"/>
<keyword evidence="3 7" id="KW-0133">Cell shape</keyword>
<reference evidence="9" key="1">
    <citation type="journal article" date="2019" name="Microbiol. Immunol.">
        <title>Molecular and phenotypic characterization of Leptospira johnsonii sp. nov., Leptospira ellinghausenii sp. nov. and Leptospira ryugenii sp. nov. isolated from soil and water in Japan.</title>
        <authorList>
            <person name="Masuzawa T."/>
            <person name="Saito M."/>
            <person name="Nakao R."/>
            <person name="Nikaido Y."/>
            <person name="Matsumoto M."/>
            <person name="Ogawa M."/>
            <person name="Yokoyama M."/>
            <person name="Hidaka Y."/>
            <person name="Tomita J."/>
            <person name="Sakakibara K."/>
            <person name="Suzuki K."/>
            <person name="Yasuda S."/>
            <person name="Sato H."/>
            <person name="Yamaguchi M."/>
            <person name="Yoshida S.I."/>
            <person name="Koizumi N."/>
            <person name="Kawamura Y."/>
        </authorList>
    </citation>
    <scope>NUCLEOTIDE SEQUENCE [LARGE SCALE GENOMIC DNA]</scope>
    <source>
        <strain evidence="9">E18</strain>
    </source>
</reference>
<keyword evidence="6 7" id="KW-0961">Cell wall biogenesis/degradation</keyword>
<evidence type="ECO:0000256" key="5">
    <source>
        <dbReference type="ARBA" id="ARBA00023235"/>
    </source>
</evidence>
<dbReference type="InterPro" id="IPR015942">
    <property type="entry name" value="Asp/Glu/hydantoin_racemase"/>
</dbReference>
<comment type="pathway">
    <text evidence="7">Cell wall biogenesis; peptidoglycan biosynthesis.</text>
</comment>
<dbReference type="GO" id="GO:0009252">
    <property type="term" value="P:peptidoglycan biosynthetic process"/>
    <property type="evidence" value="ECO:0007669"/>
    <property type="project" value="UniProtKB-UniRule"/>
</dbReference>
<evidence type="ECO:0000256" key="7">
    <source>
        <dbReference type="HAMAP-Rule" id="MF_00258"/>
    </source>
</evidence>
<protein>
    <recommendedName>
        <fullName evidence="2 7">Glutamate racemase</fullName>
        <ecNumber evidence="2 7">5.1.1.3</ecNumber>
    </recommendedName>
</protein>
<proteinExistence type="inferred from homology"/>
<dbReference type="PANTHER" id="PTHR21198">
    <property type="entry name" value="GLUTAMATE RACEMASE"/>
    <property type="match status" value="1"/>
</dbReference>
<dbReference type="NCBIfam" id="TIGR00067">
    <property type="entry name" value="glut_race"/>
    <property type="match status" value="1"/>
</dbReference>
<feature type="active site" description="Proton donor/acceptor" evidence="7">
    <location>
        <position position="76"/>
    </location>
</feature>
<evidence type="ECO:0000256" key="3">
    <source>
        <dbReference type="ARBA" id="ARBA00022960"/>
    </source>
</evidence>
<evidence type="ECO:0000256" key="6">
    <source>
        <dbReference type="ARBA" id="ARBA00023316"/>
    </source>
</evidence>
<evidence type="ECO:0000313" key="8">
    <source>
        <dbReference type="EMBL" id="GBF42564.1"/>
    </source>
</evidence>
<keyword evidence="9" id="KW-1185">Reference proteome</keyword>
<dbReference type="Pfam" id="PF01177">
    <property type="entry name" value="Asp_Glu_race"/>
    <property type="match status" value="1"/>
</dbReference>
<evidence type="ECO:0000256" key="2">
    <source>
        <dbReference type="ARBA" id="ARBA00013090"/>
    </source>
</evidence>
<sequence>MNSRGRYKIGIFDSGLGGLSVLRTLWKETSNIDYIYFGDLIHSPYGQKSKQKVIELSKNAFEYLIEKDCEAVLFACNTATSAAADFLRKQHSIPIFGMEPAIKPALVENPGVKIAVFATELTLKEEKFKNLVSGLTKGSEILPVPCEGLAKLIDSDRWEDAWDFLDSKIKLVMSETDIIVLGCTHYVFLRERIHYHYPNLKVYDGNLGTSLHMKKMLQLPNGSKENRNQLDILLNTSESDYVHLAGRIAKTITPNHTLSLINSTIGKLHV</sequence>
<keyword evidence="5 7" id="KW-0413">Isomerase</keyword>
<feature type="binding site" evidence="7">
    <location>
        <begin position="13"/>
        <end position="14"/>
    </location>
    <ligand>
        <name>substrate</name>
    </ligand>
</feature>
<feature type="binding site" evidence="7">
    <location>
        <begin position="77"/>
        <end position="78"/>
    </location>
    <ligand>
        <name>substrate</name>
    </ligand>
</feature>
<name>A0A2P2DD60_9LEPT</name>
<evidence type="ECO:0000256" key="4">
    <source>
        <dbReference type="ARBA" id="ARBA00022984"/>
    </source>
</evidence>
<evidence type="ECO:0000256" key="1">
    <source>
        <dbReference type="ARBA" id="ARBA00001602"/>
    </source>
</evidence>
<accession>A0A2P2DD60</accession>
<dbReference type="RefSeq" id="WP_108959664.1">
    <property type="nucleotide sequence ID" value="NZ_BFAZ01000009.1"/>
</dbReference>